<evidence type="ECO:0000256" key="8">
    <source>
        <dbReference type="SAM" id="Phobius"/>
    </source>
</evidence>
<comment type="subcellular location">
    <subcellularLocation>
        <location evidence="1">Cell inner membrane</location>
        <topology evidence="1">Single-pass membrane protein</topology>
    </subcellularLocation>
</comment>
<dbReference type="GO" id="GO:0005886">
    <property type="term" value="C:plasma membrane"/>
    <property type="evidence" value="ECO:0007669"/>
    <property type="project" value="UniProtKB-SubCell"/>
</dbReference>
<dbReference type="HOGENOM" id="CLU_1738301_0_0_9"/>
<dbReference type="Pfam" id="PF07963">
    <property type="entry name" value="N_methyl"/>
    <property type="match status" value="1"/>
</dbReference>
<dbReference type="Proteomes" id="UP000008457">
    <property type="component" value="Chromosome"/>
</dbReference>
<dbReference type="SUPFAM" id="SSF54523">
    <property type="entry name" value="Pili subunits"/>
    <property type="match status" value="1"/>
</dbReference>
<evidence type="ECO:0000256" key="4">
    <source>
        <dbReference type="ARBA" id="ARBA00022519"/>
    </source>
</evidence>
<proteinExistence type="predicted"/>
<dbReference type="OrthoDB" id="6078078at2"/>
<protein>
    <recommendedName>
        <fullName evidence="9">General secretion pathway GspH domain-containing protein</fullName>
    </recommendedName>
</protein>
<name>F3ZVH0_MAHA5</name>
<organism evidence="10 11">
    <name type="scientific">Mahella australiensis (strain DSM 15567 / CIP 107919 / 50-1 BON)</name>
    <dbReference type="NCBI Taxonomy" id="697281"/>
    <lineage>
        <taxon>Bacteria</taxon>
        <taxon>Bacillati</taxon>
        <taxon>Bacillota</taxon>
        <taxon>Clostridia</taxon>
        <taxon>Thermoanaerobacterales</taxon>
        <taxon>Thermoanaerobacterales Family IV. Incertae Sedis</taxon>
        <taxon>Mahella</taxon>
    </lineage>
</organism>
<evidence type="ECO:0000256" key="6">
    <source>
        <dbReference type="ARBA" id="ARBA00022989"/>
    </source>
</evidence>
<dbReference type="KEGG" id="mas:Mahau_1135"/>
<sequence>MRCDRGFTFIEILCILAIMAIISGMAMPDINSWLDRETVESSARQITVAIRKTRQMAMTCGKDMKLELYSDGRYNIREYNITKPSLETDRLSGRLDSIVSNFNDDLYGIEVVGFNAYGRPRQGGTITLCAGGERVEVRVLPVTGRVKVYR</sequence>
<dbReference type="GO" id="GO:0015628">
    <property type="term" value="P:protein secretion by the type II secretion system"/>
    <property type="evidence" value="ECO:0007669"/>
    <property type="project" value="InterPro"/>
</dbReference>
<dbReference type="RefSeq" id="WP_013780762.1">
    <property type="nucleotide sequence ID" value="NC_015520.1"/>
</dbReference>
<evidence type="ECO:0000313" key="10">
    <source>
        <dbReference type="EMBL" id="AEE96332.1"/>
    </source>
</evidence>
<evidence type="ECO:0000313" key="11">
    <source>
        <dbReference type="Proteomes" id="UP000008457"/>
    </source>
</evidence>
<dbReference type="InterPro" id="IPR022346">
    <property type="entry name" value="T2SS_GspH"/>
</dbReference>
<dbReference type="AlphaFoldDB" id="F3ZVH0"/>
<keyword evidence="2" id="KW-1003">Cell membrane</keyword>
<keyword evidence="4" id="KW-0997">Cell inner membrane</keyword>
<keyword evidence="11" id="KW-1185">Reference proteome</keyword>
<evidence type="ECO:0000256" key="3">
    <source>
        <dbReference type="ARBA" id="ARBA00022481"/>
    </source>
</evidence>
<gene>
    <name evidence="10" type="ordered locus">Mahau_1135</name>
</gene>
<keyword evidence="6 8" id="KW-1133">Transmembrane helix</keyword>
<dbReference type="eggNOG" id="COG4970">
    <property type="taxonomic scope" value="Bacteria"/>
</dbReference>
<dbReference type="EMBL" id="CP002360">
    <property type="protein sequence ID" value="AEE96332.1"/>
    <property type="molecule type" value="Genomic_DNA"/>
</dbReference>
<evidence type="ECO:0000256" key="7">
    <source>
        <dbReference type="ARBA" id="ARBA00023136"/>
    </source>
</evidence>
<keyword evidence="5 8" id="KW-0812">Transmembrane</keyword>
<accession>F3ZVH0</accession>
<evidence type="ECO:0000259" key="9">
    <source>
        <dbReference type="Pfam" id="PF12019"/>
    </source>
</evidence>
<feature type="domain" description="General secretion pathway GspH" evidence="9">
    <location>
        <begin position="43"/>
        <end position="139"/>
    </location>
</feature>
<dbReference type="InterPro" id="IPR045584">
    <property type="entry name" value="Pilin-like"/>
</dbReference>
<evidence type="ECO:0000256" key="5">
    <source>
        <dbReference type="ARBA" id="ARBA00022692"/>
    </source>
</evidence>
<feature type="transmembrane region" description="Helical" evidence="8">
    <location>
        <begin position="6"/>
        <end position="27"/>
    </location>
</feature>
<dbReference type="GO" id="GO:0015627">
    <property type="term" value="C:type II protein secretion system complex"/>
    <property type="evidence" value="ECO:0007669"/>
    <property type="project" value="InterPro"/>
</dbReference>
<keyword evidence="3" id="KW-0488">Methylation</keyword>
<dbReference type="Pfam" id="PF12019">
    <property type="entry name" value="GspH"/>
    <property type="match status" value="1"/>
</dbReference>
<dbReference type="Gene3D" id="3.30.700.10">
    <property type="entry name" value="Glycoprotein, Type 4 Pilin"/>
    <property type="match status" value="1"/>
</dbReference>
<reference evidence="10 11" key="2">
    <citation type="journal article" date="2011" name="Stand. Genomic Sci.">
        <title>Complete genome sequence of Mahella australiensis type strain (50-1 BON).</title>
        <authorList>
            <person name="Sikorski J."/>
            <person name="Teshima H."/>
            <person name="Nolan M."/>
            <person name="Lucas S."/>
            <person name="Hammon N."/>
            <person name="Deshpande S."/>
            <person name="Cheng J.F."/>
            <person name="Pitluck S."/>
            <person name="Liolios K."/>
            <person name="Pagani I."/>
            <person name="Ivanova N."/>
            <person name="Huntemann M."/>
            <person name="Mavromatis K."/>
            <person name="Ovchinikova G."/>
            <person name="Pati A."/>
            <person name="Tapia R."/>
            <person name="Han C."/>
            <person name="Goodwin L."/>
            <person name="Chen A."/>
            <person name="Palaniappan K."/>
            <person name="Land M."/>
            <person name="Hauser L."/>
            <person name="Ngatchou-Djao O.D."/>
            <person name="Rohde M."/>
            <person name="Pukall R."/>
            <person name="Spring S."/>
            <person name="Abt B."/>
            <person name="Goker M."/>
            <person name="Detter J.C."/>
            <person name="Woyke T."/>
            <person name="Bristow J."/>
            <person name="Markowitz V."/>
            <person name="Hugenholtz P."/>
            <person name="Eisen J.A."/>
            <person name="Kyrpides N.C."/>
            <person name="Klenk H.P."/>
            <person name="Lapidus A."/>
        </authorList>
    </citation>
    <scope>NUCLEOTIDE SEQUENCE [LARGE SCALE GENOMIC DNA]</scope>
    <source>
        <strain evidence="11">DSM 15567 / CIP 107919 / 50-1 BON</strain>
    </source>
</reference>
<keyword evidence="7 8" id="KW-0472">Membrane</keyword>
<evidence type="ECO:0000256" key="1">
    <source>
        <dbReference type="ARBA" id="ARBA00004377"/>
    </source>
</evidence>
<dbReference type="NCBIfam" id="TIGR02532">
    <property type="entry name" value="IV_pilin_GFxxxE"/>
    <property type="match status" value="1"/>
</dbReference>
<evidence type="ECO:0000256" key="2">
    <source>
        <dbReference type="ARBA" id="ARBA00022475"/>
    </source>
</evidence>
<dbReference type="STRING" id="697281.Mahau_1135"/>
<dbReference type="InterPro" id="IPR012902">
    <property type="entry name" value="N_methyl_site"/>
</dbReference>
<reference evidence="11" key="1">
    <citation type="submission" date="2010-11" db="EMBL/GenBank/DDBJ databases">
        <title>The complete genome of Mahella australiensis DSM 15567.</title>
        <authorList>
            <consortium name="US DOE Joint Genome Institute (JGI-PGF)"/>
            <person name="Lucas S."/>
            <person name="Copeland A."/>
            <person name="Lapidus A."/>
            <person name="Bruce D."/>
            <person name="Goodwin L."/>
            <person name="Pitluck S."/>
            <person name="Kyrpides N."/>
            <person name="Mavromatis K."/>
            <person name="Pagani I."/>
            <person name="Ivanova N."/>
            <person name="Teshima H."/>
            <person name="Brettin T."/>
            <person name="Detter J.C."/>
            <person name="Han C."/>
            <person name="Tapia R."/>
            <person name="Land M."/>
            <person name="Hauser L."/>
            <person name="Markowitz V."/>
            <person name="Cheng J.-F."/>
            <person name="Hugenholtz P."/>
            <person name="Woyke T."/>
            <person name="Wu D."/>
            <person name="Spring S."/>
            <person name="Pukall R."/>
            <person name="Steenblock K."/>
            <person name="Schneider S."/>
            <person name="Klenk H.-P."/>
            <person name="Eisen J.A."/>
        </authorList>
    </citation>
    <scope>NUCLEOTIDE SEQUENCE [LARGE SCALE GENOMIC DNA]</scope>
    <source>
        <strain evidence="11">DSM 15567 / CIP 107919 / 50-1 BON</strain>
    </source>
</reference>